<dbReference type="AlphaFoldDB" id="A0A0J6YGX6"/>
<dbReference type="GO" id="GO:0003676">
    <property type="term" value="F:nucleic acid binding"/>
    <property type="evidence" value="ECO:0007669"/>
    <property type="project" value="InterPro"/>
</dbReference>
<name>A0A0J6YGX6_9MYCO</name>
<reference evidence="2 3" key="1">
    <citation type="journal article" date="2015" name="Genome Biol. Evol.">
        <title>Characterization of Three Mycobacterium spp. with Potential Use in Bioremediation by Genome Sequencing and Comparative Genomics.</title>
        <authorList>
            <person name="Das S."/>
            <person name="Pettersson B.M."/>
            <person name="Behra P.R."/>
            <person name="Ramesh M."/>
            <person name="Dasgupta S."/>
            <person name="Bhattacharya A."/>
            <person name="Kirsebom L.A."/>
        </authorList>
    </citation>
    <scope>NUCLEOTIDE SEQUENCE [LARGE SCALE GENOMIC DNA]</scope>
    <source>
        <strain evidence="2 3">DSM 44075</strain>
    </source>
</reference>
<evidence type="ECO:0000313" key="3">
    <source>
        <dbReference type="Proteomes" id="UP000036313"/>
    </source>
</evidence>
<protein>
    <submittedName>
        <fullName evidence="2">HNH endonuclease</fullName>
    </submittedName>
</protein>
<keyword evidence="2" id="KW-0378">Hydrolase</keyword>
<dbReference type="InterPro" id="IPR003615">
    <property type="entry name" value="HNH_nuc"/>
</dbReference>
<dbReference type="Proteomes" id="UP000036313">
    <property type="component" value="Unassembled WGS sequence"/>
</dbReference>
<organism evidence="2 3">
    <name type="scientific">Mycolicibacterium obuense</name>
    <dbReference type="NCBI Taxonomy" id="1807"/>
    <lineage>
        <taxon>Bacteria</taxon>
        <taxon>Bacillati</taxon>
        <taxon>Actinomycetota</taxon>
        <taxon>Actinomycetes</taxon>
        <taxon>Mycobacteriales</taxon>
        <taxon>Mycobacteriaceae</taxon>
        <taxon>Mycolicibacterium</taxon>
    </lineage>
</organism>
<evidence type="ECO:0000259" key="1">
    <source>
        <dbReference type="SMART" id="SM00507"/>
    </source>
</evidence>
<dbReference type="Pfam" id="PF01844">
    <property type="entry name" value="HNH"/>
    <property type="match status" value="1"/>
</dbReference>
<dbReference type="CDD" id="cd00085">
    <property type="entry name" value="HNHc"/>
    <property type="match status" value="1"/>
</dbReference>
<comment type="caution">
    <text evidence="2">The sequence shown here is derived from an EMBL/GenBank/DDBJ whole genome shotgun (WGS) entry which is preliminary data.</text>
</comment>
<accession>A0A0J6YGX6</accession>
<dbReference type="PATRIC" id="fig|1807.14.peg.4167"/>
<gene>
    <name evidence="2" type="ORF">MOBUDSM44075_04143</name>
</gene>
<dbReference type="SMART" id="SM00507">
    <property type="entry name" value="HNHc"/>
    <property type="match status" value="1"/>
</dbReference>
<dbReference type="GO" id="GO:0004519">
    <property type="term" value="F:endonuclease activity"/>
    <property type="evidence" value="ECO:0007669"/>
    <property type="project" value="UniProtKB-KW"/>
</dbReference>
<dbReference type="GO" id="GO:0008270">
    <property type="term" value="F:zinc ion binding"/>
    <property type="evidence" value="ECO:0007669"/>
    <property type="project" value="InterPro"/>
</dbReference>
<sequence length="141" mass="15776">MWFHRDGQVIGAGRSTRTVNRRLRRALEHRDRACVVPGCGATRALHAHHLVHWEDGGPTELWNLALVCPYHHRAHHRGLITITGPADQLVVTDAAGRALTSASLARPPTRPLPDVAPCPGPTGERANWWWYQPYEPRPPDD</sequence>
<dbReference type="InterPro" id="IPR002711">
    <property type="entry name" value="HNH"/>
</dbReference>
<proteinExistence type="predicted"/>
<feature type="domain" description="HNH nuclease" evidence="1">
    <location>
        <begin position="22"/>
        <end position="73"/>
    </location>
</feature>
<dbReference type="EMBL" id="JYNU01000034">
    <property type="protein sequence ID" value="KMO72126.1"/>
    <property type="molecule type" value="Genomic_DNA"/>
</dbReference>
<keyword evidence="2" id="KW-0540">Nuclease</keyword>
<dbReference type="Gene3D" id="1.10.30.50">
    <property type="match status" value="1"/>
</dbReference>
<keyword evidence="2" id="KW-0255">Endonuclease</keyword>
<evidence type="ECO:0000313" key="2">
    <source>
        <dbReference type="EMBL" id="KMO72126.1"/>
    </source>
</evidence>